<sequence length="227" mass="25140">MLWPEVPLCPLAFEAFPPLPSAFKPPILAPCKKFGHGIDQCKPKIVRLTDRIFEAIPASVDQTISNRTLATSRQRSSLRAPPQPLEGPDIASNEDLKKIASSEIPNPPVSSSNSFAILLVAFSSDTLEGDEDYELKPKHLRFSLLDIQFVDSRRVHVVDPPDAPREMQAEEAEADEDDFQDPTINALKMLLEDEFNGMVNGSLGRYGELPGLLQIPGMAFRPIFSFL</sequence>
<dbReference type="EMBL" id="BSYO01000023">
    <property type="protein sequence ID" value="GMH21412.1"/>
    <property type="molecule type" value="Genomic_DNA"/>
</dbReference>
<gene>
    <name evidence="2" type="ORF">Nepgr_023254</name>
</gene>
<protein>
    <submittedName>
        <fullName evidence="2">Uncharacterized protein</fullName>
    </submittedName>
</protein>
<proteinExistence type="predicted"/>
<keyword evidence="3" id="KW-1185">Reference proteome</keyword>
<comment type="caution">
    <text evidence="2">The sequence shown here is derived from an EMBL/GenBank/DDBJ whole genome shotgun (WGS) entry which is preliminary data.</text>
</comment>
<evidence type="ECO:0000313" key="2">
    <source>
        <dbReference type="EMBL" id="GMH21412.1"/>
    </source>
</evidence>
<evidence type="ECO:0000256" key="1">
    <source>
        <dbReference type="SAM" id="MobiDB-lite"/>
    </source>
</evidence>
<feature type="compositionally biased region" description="Polar residues" evidence="1">
    <location>
        <begin position="67"/>
        <end position="77"/>
    </location>
</feature>
<accession>A0AAD3T287</accession>
<name>A0AAD3T287_NEPGR</name>
<dbReference type="AlphaFoldDB" id="A0AAD3T287"/>
<organism evidence="2 3">
    <name type="scientific">Nepenthes gracilis</name>
    <name type="common">Slender pitcher plant</name>
    <dbReference type="NCBI Taxonomy" id="150966"/>
    <lineage>
        <taxon>Eukaryota</taxon>
        <taxon>Viridiplantae</taxon>
        <taxon>Streptophyta</taxon>
        <taxon>Embryophyta</taxon>
        <taxon>Tracheophyta</taxon>
        <taxon>Spermatophyta</taxon>
        <taxon>Magnoliopsida</taxon>
        <taxon>eudicotyledons</taxon>
        <taxon>Gunneridae</taxon>
        <taxon>Pentapetalae</taxon>
        <taxon>Caryophyllales</taxon>
        <taxon>Nepenthaceae</taxon>
        <taxon>Nepenthes</taxon>
    </lineage>
</organism>
<feature type="region of interest" description="Disordered" evidence="1">
    <location>
        <begin position="67"/>
        <end position="91"/>
    </location>
</feature>
<evidence type="ECO:0000313" key="3">
    <source>
        <dbReference type="Proteomes" id="UP001279734"/>
    </source>
</evidence>
<dbReference type="Proteomes" id="UP001279734">
    <property type="component" value="Unassembled WGS sequence"/>
</dbReference>
<reference evidence="2" key="1">
    <citation type="submission" date="2023-05" db="EMBL/GenBank/DDBJ databases">
        <title>Nepenthes gracilis genome sequencing.</title>
        <authorList>
            <person name="Fukushima K."/>
        </authorList>
    </citation>
    <scope>NUCLEOTIDE SEQUENCE</scope>
    <source>
        <strain evidence="2">SING2019-196</strain>
    </source>
</reference>